<dbReference type="InterPro" id="IPR007110">
    <property type="entry name" value="Ig-like_dom"/>
</dbReference>
<sequence>CGRYHGCFFTAADKCPDHRMERLRGTPGQSVTFATSLTPTSEPFLALTWSFNTTTSVITSTNVDVVGEGYEGRITLDKTTGSLVLGNLTEEDSGEYELLVIPHAGQPIVGHVILEVLSVVSIPAMACPTENLLEGQSSLNLTCDAVGVVTNRAWKIKGKPLLPGGRFVFYDGGRVLSISPVHRQDTGVFLCNVSNAVSFATAKCKLKVFYGPDEPFIDQDPVGAELEDSVTLLCSADSLPKAKFSWNFKHTVMSGPEHYIEEMQKRDLGKYTCTARNEITGLEVSAVHTLQVQNSPLDCNYTGYVYDQNRLPRLEYAAVLILQLLTNMSPGSCGQANDHVANEPLRIRMG</sequence>
<dbReference type="InterPro" id="IPR003598">
    <property type="entry name" value="Ig_sub2"/>
</dbReference>
<evidence type="ECO:0000256" key="3">
    <source>
        <dbReference type="ARBA" id="ARBA00023180"/>
    </source>
</evidence>
<evidence type="ECO:0000313" key="6">
    <source>
        <dbReference type="Ensembl" id="ENSHCOP00000023288.1"/>
    </source>
</evidence>
<feature type="domain" description="Ig-like" evidence="5">
    <location>
        <begin position="123"/>
        <end position="207"/>
    </location>
</feature>
<dbReference type="InterPro" id="IPR052598">
    <property type="entry name" value="IgSF_CEA-related"/>
</dbReference>
<dbReference type="InterPro" id="IPR003599">
    <property type="entry name" value="Ig_sub"/>
</dbReference>
<accession>A0A3Q2ZAW7</accession>
<keyword evidence="7" id="KW-1185">Reference proteome</keyword>
<keyword evidence="1" id="KW-0732">Signal</keyword>
<dbReference type="InterPro" id="IPR036179">
    <property type="entry name" value="Ig-like_dom_sf"/>
</dbReference>
<dbReference type="InterPro" id="IPR013151">
    <property type="entry name" value="Immunoglobulin_dom"/>
</dbReference>
<dbReference type="Pfam" id="PF07679">
    <property type="entry name" value="I-set"/>
    <property type="match status" value="1"/>
</dbReference>
<proteinExistence type="predicted"/>
<evidence type="ECO:0000256" key="4">
    <source>
        <dbReference type="ARBA" id="ARBA00023319"/>
    </source>
</evidence>
<dbReference type="Gene3D" id="2.60.40.10">
    <property type="entry name" value="Immunoglobulins"/>
    <property type="match status" value="3"/>
</dbReference>
<dbReference type="InterPro" id="IPR013098">
    <property type="entry name" value="Ig_I-set"/>
</dbReference>
<dbReference type="SMART" id="SM00409">
    <property type="entry name" value="IG"/>
    <property type="match status" value="3"/>
</dbReference>
<reference evidence="6" key="1">
    <citation type="submission" date="2025-08" db="UniProtKB">
        <authorList>
            <consortium name="Ensembl"/>
        </authorList>
    </citation>
    <scope>IDENTIFICATION</scope>
</reference>
<dbReference type="PANTHER" id="PTHR44337:SF16">
    <property type="entry name" value="CARCINOEMBRYONIC ANTIGEN-RELATED CELL ADHESION MOLECULE 20-LIKE-RELATED"/>
    <property type="match status" value="1"/>
</dbReference>
<organism evidence="6 7">
    <name type="scientific">Hippocampus comes</name>
    <name type="common">Tiger tail seahorse</name>
    <dbReference type="NCBI Taxonomy" id="109280"/>
    <lineage>
        <taxon>Eukaryota</taxon>
        <taxon>Metazoa</taxon>
        <taxon>Chordata</taxon>
        <taxon>Craniata</taxon>
        <taxon>Vertebrata</taxon>
        <taxon>Euteleostomi</taxon>
        <taxon>Actinopterygii</taxon>
        <taxon>Neopterygii</taxon>
        <taxon>Teleostei</taxon>
        <taxon>Neoteleostei</taxon>
        <taxon>Acanthomorphata</taxon>
        <taxon>Syngnathiaria</taxon>
        <taxon>Syngnathiformes</taxon>
        <taxon>Syngnathoidei</taxon>
        <taxon>Syngnathidae</taxon>
        <taxon>Hippocampus</taxon>
    </lineage>
</organism>
<dbReference type="Ensembl" id="ENSHCOT00000015361.1">
    <property type="protein sequence ID" value="ENSHCOP00000023288.1"/>
    <property type="gene ID" value="ENSHCOG00000011803.1"/>
</dbReference>
<evidence type="ECO:0000313" key="7">
    <source>
        <dbReference type="Proteomes" id="UP000264820"/>
    </source>
</evidence>
<keyword evidence="4" id="KW-0393">Immunoglobulin domain</keyword>
<dbReference type="PROSITE" id="PS50835">
    <property type="entry name" value="IG_LIKE"/>
    <property type="match status" value="2"/>
</dbReference>
<dbReference type="InterPro" id="IPR013783">
    <property type="entry name" value="Ig-like_fold"/>
</dbReference>
<name>A0A3Q2ZAW7_HIPCM</name>
<dbReference type="AlphaFoldDB" id="A0A3Q2ZAW7"/>
<protein>
    <recommendedName>
        <fullName evidence="5">Ig-like domain-containing protein</fullName>
    </recommendedName>
</protein>
<dbReference type="PANTHER" id="PTHR44337">
    <property type="entry name" value="CARCINOEMBRYONIC ANTIGEN-RELATED CELL ADHESION MOLECULE 8"/>
    <property type="match status" value="1"/>
</dbReference>
<dbReference type="Pfam" id="PF13895">
    <property type="entry name" value="Ig_2"/>
    <property type="match status" value="1"/>
</dbReference>
<keyword evidence="2" id="KW-1015">Disulfide bond</keyword>
<feature type="domain" description="Ig-like" evidence="5">
    <location>
        <begin position="215"/>
        <end position="285"/>
    </location>
</feature>
<keyword evidence="3" id="KW-0325">Glycoprotein</keyword>
<dbReference type="Pfam" id="PF00047">
    <property type="entry name" value="ig"/>
    <property type="match status" value="1"/>
</dbReference>
<reference evidence="6" key="2">
    <citation type="submission" date="2025-09" db="UniProtKB">
        <authorList>
            <consortium name="Ensembl"/>
        </authorList>
    </citation>
    <scope>IDENTIFICATION</scope>
</reference>
<dbReference type="GeneTree" id="ENSGT01100000263479"/>
<evidence type="ECO:0000256" key="2">
    <source>
        <dbReference type="ARBA" id="ARBA00023157"/>
    </source>
</evidence>
<evidence type="ECO:0000256" key="1">
    <source>
        <dbReference type="ARBA" id="ARBA00022729"/>
    </source>
</evidence>
<evidence type="ECO:0000259" key="5">
    <source>
        <dbReference type="PROSITE" id="PS50835"/>
    </source>
</evidence>
<dbReference type="Proteomes" id="UP000264820">
    <property type="component" value="Unplaced"/>
</dbReference>
<dbReference type="SMART" id="SM00408">
    <property type="entry name" value="IGc2"/>
    <property type="match status" value="2"/>
</dbReference>
<dbReference type="SUPFAM" id="SSF48726">
    <property type="entry name" value="Immunoglobulin"/>
    <property type="match status" value="3"/>
</dbReference>